<evidence type="ECO:0000313" key="2">
    <source>
        <dbReference type="Proteomes" id="UP000703038"/>
    </source>
</evidence>
<gene>
    <name evidence="1" type="ORF">JOE42_004092</name>
</gene>
<dbReference type="Proteomes" id="UP000703038">
    <property type="component" value="Unassembled WGS sequence"/>
</dbReference>
<dbReference type="EMBL" id="JAFBBK010000001">
    <property type="protein sequence ID" value="MBM7417359.1"/>
    <property type="molecule type" value="Genomic_DNA"/>
</dbReference>
<reference evidence="1 2" key="1">
    <citation type="submission" date="2021-01" db="EMBL/GenBank/DDBJ databases">
        <title>Genomics of switchgrass bacterial isolates.</title>
        <authorList>
            <person name="Shade A."/>
        </authorList>
    </citation>
    <scope>NUCLEOTIDE SEQUENCE [LARGE SCALE GENOMIC DNA]</scope>
    <source>
        <strain evidence="1 2">PvP111</strain>
    </source>
</reference>
<dbReference type="RefSeq" id="WP_204869986.1">
    <property type="nucleotide sequence ID" value="NZ_JAFBBK010000001.1"/>
</dbReference>
<name>A0ABS2KZJ2_9NOCA</name>
<evidence type="ECO:0000313" key="1">
    <source>
        <dbReference type="EMBL" id="MBM7417359.1"/>
    </source>
</evidence>
<dbReference type="InterPro" id="IPR009959">
    <property type="entry name" value="Cyclase_SnoaL-like"/>
</dbReference>
<dbReference type="Pfam" id="PF07366">
    <property type="entry name" value="SnoaL"/>
    <property type="match status" value="1"/>
</dbReference>
<organism evidence="1 2">
    <name type="scientific">Rhodococcoides corynebacterioides</name>
    <dbReference type="NCBI Taxonomy" id="53972"/>
    <lineage>
        <taxon>Bacteria</taxon>
        <taxon>Bacillati</taxon>
        <taxon>Actinomycetota</taxon>
        <taxon>Actinomycetes</taxon>
        <taxon>Mycobacteriales</taxon>
        <taxon>Nocardiaceae</taxon>
        <taxon>Rhodococcoides</taxon>
    </lineage>
</organism>
<dbReference type="Gene3D" id="3.10.450.50">
    <property type="match status" value="1"/>
</dbReference>
<accession>A0ABS2KZJ2</accession>
<dbReference type="InterPro" id="IPR032710">
    <property type="entry name" value="NTF2-like_dom_sf"/>
</dbReference>
<proteinExistence type="predicted"/>
<dbReference type="SUPFAM" id="SSF54427">
    <property type="entry name" value="NTF2-like"/>
    <property type="match status" value="1"/>
</dbReference>
<protein>
    <submittedName>
        <fullName evidence="1">Ester cyclase</fullName>
    </submittedName>
</protein>
<keyword evidence="2" id="KW-1185">Reference proteome</keyword>
<comment type="caution">
    <text evidence="1">The sequence shown here is derived from an EMBL/GenBank/DDBJ whole genome shotgun (WGS) entry which is preliminary data.</text>
</comment>
<sequence>MDPAQVLRELGEAFAGGDWTALRHKVSEDVVVVDIASGSQTSTGADAFVEGDQNWRNAFTNFTVEILAIVGDASRAAGDFVLRGTHTGPMPTPWGDVAGTGREVELPFAMFCEVENGKVTVIRDHYNPTLAMTQIGLEPRAV</sequence>